<name>A0ABV1F4B6_9BACI</name>
<dbReference type="Pfam" id="PF07905">
    <property type="entry name" value="PucR"/>
    <property type="match status" value="1"/>
</dbReference>
<dbReference type="EMBL" id="JBBMFN010000085">
    <property type="protein sequence ID" value="MEQ2468225.1"/>
    <property type="molecule type" value="Genomic_DNA"/>
</dbReference>
<dbReference type="InterPro" id="IPR051448">
    <property type="entry name" value="CdaR-like_regulators"/>
</dbReference>
<evidence type="ECO:0000313" key="5">
    <source>
        <dbReference type="EMBL" id="MEQ2468225.1"/>
    </source>
</evidence>
<dbReference type="PANTHER" id="PTHR33744:SF1">
    <property type="entry name" value="DNA-BINDING TRANSCRIPTIONAL ACTIVATOR ADER"/>
    <property type="match status" value="1"/>
</dbReference>
<feature type="domain" description="PucR C-terminal helix-turn-helix" evidence="3">
    <location>
        <begin position="475"/>
        <end position="533"/>
    </location>
</feature>
<evidence type="ECO:0000256" key="1">
    <source>
        <dbReference type="ARBA" id="ARBA00006754"/>
    </source>
</evidence>
<proteinExistence type="inferred from homology"/>
<feature type="domain" description="Purine catabolism PurC-like" evidence="2">
    <location>
        <begin position="5"/>
        <end position="118"/>
    </location>
</feature>
<evidence type="ECO:0000313" key="6">
    <source>
        <dbReference type="Proteomes" id="UP001465426"/>
    </source>
</evidence>
<dbReference type="Proteomes" id="UP001465426">
    <property type="component" value="Unassembled WGS sequence"/>
</dbReference>
<evidence type="ECO:0000259" key="2">
    <source>
        <dbReference type="Pfam" id="PF07905"/>
    </source>
</evidence>
<reference evidence="5 6" key="1">
    <citation type="submission" date="2024-03" db="EMBL/GenBank/DDBJ databases">
        <title>Human intestinal bacterial collection.</title>
        <authorList>
            <person name="Pauvert C."/>
            <person name="Hitch T.C.A."/>
            <person name="Clavel T."/>
        </authorList>
    </citation>
    <scope>NUCLEOTIDE SEQUENCE [LARGE SCALE GENOMIC DNA]</scope>
    <source>
        <strain evidence="5 6">CLA-SR-H024</strain>
    </source>
</reference>
<evidence type="ECO:0000259" key="3">
    <source>
        <dbReference type="Pfam" id="PF13556"/>
    </source>
</evidence>
<dbReference type="RefSeq" id="WP_235251803.1">
    <property type="nucleotide sequence ID" value="NZ_JBBMFN010000085.1"/>
</dbReference>
<dbReference type="Pfam" id="PF13556">
    <property type="entry name" value="HTH_30"/>
    <property type="match status" value="1"/>
</dbReference>
<dbReference type="InterPro" id="IPR042070">
    <property type="entry name" value="PucR_C-HTH_sf"/>
</dbReference>
<dbReference type="InterPro" id="IPR041522">
    <property type="entry name" value="CdaR_GGDEF"/>
</dbReference>
<comment type="similarity">
    <text evidence="1">Belongs to the CdaR family.</text>
</comment>
<dbReference type="PANTHER" id="PTHR33744">
    <property type="entry name" value="CARBOHYDRATE DIACID REGULATOR"/>
    <property type="match status" value="1"/>
</dbReference>
<keyword evidence="6" id="KW-1185">Reference proteome</keyword>
<gene>
    <name evidence="5" type="ORF">WMO63_21435</name>
</gene>
<dbReference type="InterPro" id="IPR025736">
    <property type="entry name" value="PucR_C-HTH_dom"/>
</dbReference>
<evidence type="ECO:0000259" key="4">
    <source>
        <dbReference type="Pfam" id="PF17853"/>
    </source>
</evidence>
<comment type="caution">
    <text evidence="5">The sequence shown here is derived from an EMBL/GenBank/DDBJ whole genome shotgun (WGS) entry which is preliminary data.</text>
</comment>
<dbReference type="Pfam" id="PF17853">
    <property type="entry name" value="GGDEF_2"/>
    <property type="match status" value="1"/>
</dbReference>
<protein>
    <submittedName>
        <fullName evidence="5">PucR family transcriptional regulator</fullName>
    </submittedName>
</protein>
<organism evidence="5 6">
    <name type="scientific">Niallia hominis</name>
    <dbReference type="NCBI Taxonomy" id="3133173"/>
    <lineage>
        <taxon>Bacteria</taxon>
        <taxon>Bacillati</taxon>
        <taxon>Bacillota</taxon>
        <taxon>Bacilli</taxon>
        <taxon>Bacillales</taxon>
        <taxon>Bacillaceae</taxon>
        <taxon>Niallia</taxon>
    </lineage>
</organism>
<accession>A0ABV1F4B6</accession>
<dbReference type="Gene3D" id="1.10.10.2840">
    <property type="entry name" value="PucR C-terminal helix-turn-helix domain"/>
    <property type="match status" value="1"/>
</dbReference>
<sequence length="548" mass="63336">MKLAEILQKPVFNAVEVIAGHTGLNKEIKNITMMDAPDIVEYLYPNDLLVTTAYHLKDKPDVLLSLIKSMQEKDCTALGIKAKRFLGQIPQEAIQFANEKGFPLLEIPLETSLGEIVNGSLNYMLSQRTAELTNAFETHRKFTQHILKGKGIKRLVDDLSQMINKRIVLLDAHFQMHTSSHTRNSIENYFSSLHAKGYEFLLASSPYSCFSSRNTEEVFTIFPIYTHMRKPAFLVVLGEISIEDKSLLLTIEQATNVLSFELMRENTVKQYSRRARNDFFAQFVEGKFTFAEEIESRAKEFSLKSEHASIAIIGKMDNSDQYISFTQHSVEVDYIYEYLETEIKKAPFNSQLFIKDDHCIIIMEVAHSSYDLDHSILPYLQNIQEYIGNTFKRSISFGISNVFQRLLNLPNAYKEALSALHIGQLSGNIPFIQIHRPKDVFEILRIIPTKDLQEFYEYIFQSFTTNQQQEEEQILLNTLSVYLETHCQISETAKRLYVHRNTVIYRLEKCEELLGKSLKDPETTFHLRFAFRIKSILKTNEGKKQIQI</sequence>
<feature type="domain" description="CdaR GGDEF-like" evidence="4">
    <location>
        <begin position="292"/>
        <end position="422"/>
    </location>
</feature>
<dbReference type="InterPro" id="IPR012914">
    <property type="entry name" value="PucR_dom"/>
</dbReference>